<reference evidence="9 10" key="1">
    <citation type="submission" date="2013-11" db="EMBL/GenBank/DDBJ databases">
        <title>Metagenomic analysis of a methanogenic consortium involved in long chain n-alkane degradation.</title>
        <authorList>
            <person name="Davidova I.A."/>
            <person name="Callaghan A.V."/>
            <person name="Wawrik B."/>
            <person name="Pruitt S."/>
            <person name="Marks C."/>
            <person name="Duncan K.E."/>
            <person name="Suflita J.M."/>
        </authorList>
    </citation>
    <scope>NUCLEOTIDE SEQUENCE [LARGE SCALE GENOMIC DNA]</scope>
    <source>
        <strain evidence="9 10">SPR</strain>
    </source>
</reference>
<gene>
    <name evidence="9" type="ORF">X474_09510</name>
</gene>
<dbReference type="RefSeq" id="WP_082464241.1">
    <property type="nucleotide sequence ID" value="NZ_AZAC01000011.1"/>
</dbReference>
<comment type="caution">
    <text evidence="9">The sequence shown here is derived from an EMBL/GenBank/DDBJ whole genome shotgun (WGS) entry which is preliminary data.</text>
</comment>
<comment type="similarity">
    <text evidence="2">Belongs to the UPF0718 family.</text>
</comment>
<evidence type="ECO:0000313" key="10">
    <source>
        <dbReference type="Proteomes" id="UP000032233"/>
    </source>
</evidence>
<evidence type="ECO:0000256" key="4">
    <source>
        <dbReference type="ARBA" id="ARBA00022692"/>
    </source>
</evidence>
<dbReference type="STRING" id="1429043.X474_09510"/>
<feature type="transmembrane region" description="Helical" evidence="8">
    <location>
        <begin position="294"/>
        <end position="314"/>
    </location>
</feature>
<dbReference type="PATRIC" id="fig|1429043.3.peg.2011"/>
<name>A0A0D2J7N0_9BACT</name>
<dbReference type="NCBIfam" id="NF033936">
    <property type="entry name" value="CuZnOut_SO0444"/>
    <property type="match status" value="1"/>
</dbReference>
<evidence type="ECO:0000256" key="6">
    <source>
        <dbReference type="ARBA" id="ARBA00023136"/>
    </source>
</evidence>
<dbReference type="PANTHER" id="PTHR34184">
    <property type="entry name" value="UPF0718 PROTEIN YCGR"/>
    <property type="match status" value="1"/>
</dbReference>
<dbReference type="InParanoid" id="A0A0D2J7N0"/>
<accession>A0A0D2J7N0</accession>
<dbReference type="InterPro" id="IPR052923">
    <property type="entry name" value="UPF0718"/>
</dbReference>
<dbReference type="OrthoDB" id="9770315at2"/>
<comment type="subcellular location">
    <subcellularLocation>
        <location evidence="1">Cell membrane</location>
        <topology evidence="1">Multi-pass membrane protein</topology>
    </subcellularLocation>
</comment>
<dbReference type="Pfam" id="PF03773">
    <property type="entry name" value="ArsP_1"/>
    <property type="match status" value="1"/>
</dbReference>
<protein>
    <submittedName>
        <fullName evidence="9">Permease</fullName>
    </submittedName>
</protein>
<proteinExistence type="inferred from homology"/>
<organism evidence="9 10">
    <name type="scientific">Dethiosulfatarculus sandiegensis</name>
    <dbReference type="NCBI Taxonomy" id="1429043"/>
    <lineage>
        <taxon>Bacteria</taxon>
        <taxon>Pseudomonadati</taxon>
        <taxon>Thermodesulfobacteriota</taxon>
        <taxon>Desulfarculia</taxon>
        <taxon>Desulfarculales</taxon>
        <taxon>Desulfarculaceae</taxon>
        <taxon>Dethiosulfatarculus</taxon>
    </lineage>
</organism>
<keyword evidence="3" id="KW-1003">Cell membrane</keyword>
<feature type="transmembrane region" description="Helical" evidence="8">
    <location>
        <begin position="334"/>
        <end position="353"/>
    </location>
</feature>
<dbReference type="GO" id="GO:0005886">
    <property type="term" value="C:plasma membrane"/>
    <property type="evidence" value="ECO:0007669"/>
    <property type="project" value="UniProtKB-SubCell"/>
</dbReference>
<keyword evidence="10" id="KW-1185">Reference proteome</keyword>
<sequence length="416" mass="43022">MEFILKILLSSWHILLDSGPYIVLGIVTAGLVKVFLKAETVAKHLGEGRFMPVLKAAVLGIPLPLCSCGVLPAAASLKKQGANTGATTSFLISTPESGVDSIALTYALMDPIMTVARPVSAFATAVAAGLSENLSEKDPDAKESVPSAPLTCCCQGGCHTGHDHSGHGHAEEPMPSSWAGRVFLGLRYAFGELWSELASWFMVGIILSGVITALAPQELLQNHLGGGILSMLIMLAVGIPLYICATASTPIAAALILQGVSPGTALVFLLAGPATNLTSLSVLLGVLGKKATAIYLACIAVFAISSGLILDQIYTGLGIDPGATMGNAAEVAPLWLKWVSALGLTALSIKPVYLSLKNRFHKKGHDHRASPPAGGADSHDLENHTSGSGLSGAARAGNACNLDCSCQEDQTIQPFK</sequence>
<evidence type="ECO:0000256" key="5">
    <source>
        <dbReference type="ARBA" id="ARBA00022989"/>
    </source>
</evidence>
<feature type="region of interest" description="Disordered" evidence="7">
    <location>
        <begin position="364"/>
        <end position="390"/>
    </location>
</feature>
<evidence type="ECO:0000313" key="9">
    <source>
        <dbReference type="EMBL" id="KIX14219.1"/>
    </source>
</evidence>
<feature type="transmembrane region" description="Helical" evidence="8">
    <location>
        <begin position="197"/>
        <end position="216"/>
    </location>
</feature>
<dbReference type="EMBL" id="AZAC01000011">
    <property type="protein sequence ID" value="KIX14219.1"/>
    <property type="molecule type" value="Genomic_DNA"/>
</dbReference>
<keyword evidence="5 8" id="KW-1133">Transmembrane helix</keyword>
<evidence type="ECO:0000256" key="2">
    <source>
        <dbReference type="ARBA" id="ARBA00006386"/>
    </source>
</evidence>
<evidence type="ECO:0000256" key="7">
    <source>
        <dbReference type="SAM" id="MobiDB-lite"/>
    </source>
</evidence>
<keyword evidence="6 8" id="KW-0472">Membrane</keyword>
<evidence type="ECO:0000256" key="1">
    <source>
        <dbReference type="ARBA" id="ARBA00004651"/>
    </source>
</evidence>
<feature type="transmembrane region" description="Helical" evidence="8">
    <location>
        <begin position="263"/>
        <end position="287"/>
    </location>
</feature>
<evidence type="ECO:0000256" key="3">
    <source>
        <dbReference type="ARBA" id="ARBA00022475"/>
    </source>
</evidence>
<feature type="transmembrane region" description="Helical" evidence="8">
    <location>
        <begin position="228"/>
        <end position="257"/>
    </location>
</feature>
<dbReference type="AlphaFoldDB" id="A0A0D2J7N0"/>
<dbReference type="Proteomes" id="UP000032233">
    <property type="component" value="Unassembled WGS sequence"/>
</dbReference>
<dbReference type="InterPro" id="IPR005524">
    <property type="entry name" value="DUF318"/>
</dbReference>
<dbReference type="PANTHER" id="PTHR34184:SF4">
    <property type="entry name" value="UPF0718 PROTEIN YCGR"/>
    <property type="match status" value="1"/>
</dbReference>
<keyword evidence="4 8" id="KW-0812">Transmembrane</keyword>
<evidence type="ECO:0000256" key="8">
    <source>
        <dbReference type="SAM" id="Phobius"/>
    </source>
</evidence>